<dbReference type="Proteomes" id="UP001154078">
    <property type="component" value="Chromosome 4"/>
</dbReference>
<evidence type="ECO:0000313" key="5">
    <source>
        <dbReference type="EMBL" id="CAH0555055.1"/>
    </source>
</evidence>
<evidence type="ECO:0000313" key="6">
    <source>
        <dbReference type="Proteomes" id="UP001154078"/>
    </source>
</evidence>
<gene>
    <name evidence="5" type="ORF">MELIAE_LOCUS6491</name>
</gene>
<evidence type="ECO:0000259" key="4">
    <source>
        <dbReference type="PROSITE" id="PS50089"/>
    </source>
</evidence>
<evidence type="ECO:0000256" key="2">
    <source>
        <dbReference type="ARBA" id="ARBA00022833"/>
    </source>
</evidence>
<organism evidence="5 6">
    <name type="scientific">Brassicogethes aeneus</name>
    <name type="common">Rape pollen beetle</name>
    <name type="synonym">Meligethes aeneus</name>
    <dbReference type="NCBI Taxonomy" id="1431903"/>
    <lineage>
        <taxon>Eukaryota</taxon>
        <taxon>Metazoa</taxon>
        <taxon>Ecdysozoa</taxon>
        <taxon>Arthropoda</taxon>
        <taxon>Hexapoda</taxon>
        <taxon>Insecta</taxon>
        <taxon>Pterygota</taxon>
        <taxon>Neoptera</taxon>
        <taxon>Endopterygota</taxon>
        <taxon>Coleoptera</taxon>
        <taxon>Polyphaga</taxon>
        <taxon>Cucujiformia</taxon>
        <taxon>Nitidulidae</taxon>
        <taxon>Meligethinae</taxon>
        <taxon>Brassicogethes</taxon>
    </lineage>
</organism>
<dbReference type="PROSITE" id="PS50089">
    <property type="entry name" value="ZF_RING_2"/>
    <property type="match status" value="1"/>
</dbReference>
<accession>A0A9P0B3V7</accession>
<dbReference type="InterPro" id="IPR001841">
    <property type="entry name" value="Znf_RING"/>
</dbReference>
<protein>
    <recommendedName>
        <fullName evidence="4">RING-type domain-containing protein</fullName>
    </recommendedName>
</protein>
<keyword evidence="1 3" id="KW-0863">Zinc-finger</keyword>
<dbReference type="Gene3D" id="3.30.40.10">
    <property type="entry name" value="Zinc/RING finger domain, C3HC4 (zinc finger)"/>
    <property type="match status" value="1"/>
</dbReference>
<keyword evidence="2" id="KW-0862">Zinc</keyword>
<name>A0A9P0B3V7_BRAAE</name>
<sequence>MKRKTFLMISYEADSSSEDDAEAEAEEVRKWQCVVCLRKRRRFILRECRHYCICRTCARHFRKRRDEEDDSPSTRCPYCRTPIMTSPMEVMY</sequence>
<evidence type="ECO:0000256" key="3">
    <source>
        <dbReference type="PROSITE-ProRule" id="PRU00175"/>
    </source>
</evidence>
<keyword evidence="1 3" id="KW-0479">Metal-binding</keyword>
<dbReference type="AlphaFoldDB" id="A0A9P0B3V7"/>
<dbReference type="Pfam" id="PF13920">
    <property type="entry name" value="zf-C3HC4_3"/>
    <property type="match status" value="1"/>
</dbReference>
<dbReference type="OrthoDB" id="6829155at2759"/>
<dbReference type="SUPFAM" id="SSF57850">
    <property type="entry name" value="RING/U-box"/>
    <property type="match status" value="1"/>
</dbReference>
<reference evidence="5" key="1">
    <citation type="submission" date="2021-12" db="EMBL/GenBank/DDBJ databases">
        <authorList>
            <person name="King R."/>
        </authorList>
    </citation>
    <scope>NUCLEOTIDE SEQUENCE</scope>
</reference>
<dbReference type="InterPro" id="IPR013083">
    <property type="entry name" value="Znf_RING/FYVE/PHD"/>
</dbReference>
<evidence type="ECO:0000256" key="1">
    <source>
        <dbReference type="ARBA" id="ARBA00022771"/>
    </source>
</evidence>
<feature type="domain" description="RING-type" evidence="4">
    <location>
        <begin position="33"/>
        <end position="80"/>
    </location>
</feature>
<dbReference type="GO" id="GO:0008270">
    <property type="term" value="F:zinc ion binding"/>
    <property type="evidence" value="ECO:0007669"/>
    <property type="project" value="UniProtKB-KW"/>
</dbReference>
<keyword evidence="6" id="KW-1185">Reference proteome</keyword>
<proteinExistence type="predicted"/>
<dbReference type="EMBL" id="OV121135">
    <property type="protein sequence ID" value="CAH0555055.1"/>
    <property type="molecule type" value="Genomic_DNA"/>
</dbReference>